<protein>
    <recommendedName>
        <fullName evidence="4 13">Protein disulfide-isomerase</fullName>
        <ecNumber evidence="4 13">5.3.4.1</ecNumber>
    </recommendedName>
</protein>
<dbReference type="InterPro" id="IPR036249">
    <property type="entry name" value="Thioredoxin-like_sf"/>
</dbReference>
<dbReference type="FunFam" id="3.40.30.10:FF:000428">
    <property type="entry name" value="Protein disulfide-isomerase A4"/>
    <property type="match status" value="1"/>
</dbReference>
<evidence type="ECO:0000256" key="5">
    <source>
        <dbReference type="ARBA" id="ARBA00022729"/>
    </source>
</evidence>
<dbReference type="InterPro" id="IPR005792">
    <property type="entry name" value="Prot_disulphide_isomerase"/>
</dbReference>
<evidence type="ECO:0000256" key="9">
    <source>
        <dbReference type="ARBA" id="ARBA00023235"/>
    </source>
</evidence>
<feature type="disulfide bond" description="Redox-active" evidence="11">
    <location>
        <begin position="209"/>
        <end position="212"/>
    </location>
</feature>
<evidence type="ECO:0000256" key="7">
    <source>
        <dbReference type="ARBA" id="ARBA00022824"/>
    </source>
</evidence>
<evidence type="ECO:0000256" key="4">
    <source>
        <dbReference type="ARBA" id="ARBA00012723"/>
    </source>
</evidence>
<comment type="subcellular location">
    <subcellularLocation>
        <location evidence="2">Endoplasmic reticulum lumen</location>
    </subcellularLocation>
</comment>
<comment type="similarity">
    <text evidence="3 12">Belongs to the protein disulfide isomerase family.</text>
</comment>
<keyword evidence="9 13" id="KW-0413">Isomerase</keyword>
<dbReference type="AlphaFoldDB" id="A0A016UVV1"/>
<dbReference type="InterPro" id="IPR005788">
    <property type="entry name" value="PDI_thioredoxin-like_dom"/>
</dbReference>
<dbReference type="SUPFAM" id="SSF52833">
    <property type="entry name" value="Thioredoxin-like"/>
    <property type="match status" value="5"/>
</dbReference>
<evidence type="ECO:0000256" key="12">
    <source>
        <dbReference type="RuleBase" id="RU004208"/>
    </source>
</evidence>
<evidence type="ECO:0000313" key="16">
    <source>
        <dbReference type="Proteomes" id="UP000024635"/>
    </source>
</evidence>
<comment type="caution">
    <text evidence="15">The sequence shown here is derived from an EMBL/GenBank/DDBJ whole genome shotgun (WGS) entry which is preliminary data.</text>
</comment>
<dbReference type="PANTHER" id="PTHR18929:SF210">
    <property type="entry name" value="PROTEIN DISULFIDE-ISOMERASE A4"/>
    <property type="match status" value="1"/>
</dbReference>
<evidence type="ECO:0000256" key="11">
    <source>
        <dbReference type="PIRSR" id="PIRSR605792-51"/>
    </source>
</evidence>
<dbReference type="GO" id="GO:0009986">
    <property type="term" value="C:cell surface"/>
    <property type="evidence" value="ECO:0007669"/>
    <property type="project" value="TreeGrafter"/>
</dbReference>
<accession>A0A016UVV1</accession>
<keyword evidence="7" id="KW-0256">Endoplasmic reticulum</keyword>
<keyword evidence="6" id="KW-0677">Repeat</keyword>
<evidence type="ECO:0000256" key="2">
    <source>
        <dbReference type="ARBA" id="ARBA00004319"/>
    </source>
</evidence>
<dbReference type="GO" id="GO:0003756">
    <property type="term" value="F:protein disulfide isomerase activity"/>
    <property type="evidence" value="ECO:0007669"/>
    <property type="project" value="UniProtKB-EC"/>
</dbReference>
<dbReference type="FunFam" id="3.40.30.10:FF:000403">
    <property type="entry name" value="Protein disulfide-isomerase A4"/>
    <property type="match status" value="1"/>
</dbReference>
<dbReference type="Proteomes" id="UP000024635">
    <property type="component" value="Unassembled WGS sequence"/>
</dbReference>
<organism evidence="15 16">
    <name type="scientific">Ancylostoma ceylanicum</name>
    <dbReference type="NCBI Taxonomy" id="53326"/>
    <lineage>
        <taxon>Eukaryota</taxon>
        <taxon>Metazoa</taxon>
        <taxon>Ecdysozoa</taxon>
        <taxon>Nematoda</taxon>
        <taxon>Chromadorea</taxon>
        <taxon>Rhabditida</taxon>
        <taxon>Rhabditina</taxon>
        <taxon>Rhabditomorpha</taxon>
        <taxon>Strongyloidea</taxon>
        <taxon>Ancylostomatidae</taxon>
        <taxon>Ancylostomatinae</taxon>
        <taxon>Ancylostoma</taxon>
    </lineage>
</organism>
<dbReference type="InterPro" id="IPR013766">
    <property type="entry name" value="Thioredoxin_domain"/>
</dbReference>
<gene>
    <name evidence="15" type="primary">Acey_s0027.g1586</name>
    <name evidence="15" type="synonym">Acey-C14B9.2</name>
    <name evidence="15" type="ORF">Y032_0027g1586</name>
</gene>
<dbReference type="NCBIfam" id="TIGR01130">
    <property type="entry name" value="ER_PDI_fam"/>
    <property type="match status" value="1"/>
</dbReference>
<evidence type="ECO:0000256" key="1">
    <source>
        <dbReference type="ARBA" id="ARBA00001182"/>
    </source>
</evidence>
<dbReference type="PROSITE" id="PS00194">
    <property type="entry name" value="THIOREDOXIN_1"/>
    <property type="match status" value="2"/>
</dbReference>
<dbReference type="Gene3D" id="3.40.30.10">
    <property type="entry name" value="Glutaredoxin"/>
    <property type="match status" value="5"/>
</dbReference>
<evidence type="ECO:0000256" key="8">
    <source>
        <dbReference type="ARBA" id="ARBA00023157"/>
    </source>
</evidence>
<reference evidence="16" key="1">
    <citation type="journal article" date="2015" name="Nat. Genet.">
        <title>The genome and transcriptome of the zoonotic hookworm Ancylostoma ceylanicum identify infection-specific gene families.</title>
        <authorList>
            <person name="Schwarz E.M."/>
            <person name="Hu Y."/>
            <person name="Antoshechkin I."/>
            <person name="Miller M.M."/>
            <person name="Sternberg P.W."/>
            <person name="Aroian R.V."/>
        </authorList>
    </citation>
    <scope>NUCLEOTIDE SEQUENCE</scope>
    <source>
        <strain evidence="16">HY135</strain>
    </source>
</reference>
<dbReference type="CDD" id="cd03073">
    <property type="entry name" value="PDI_b'_ERp72_ERp57"/>
    <property type="match status" value="1"/>
</dbReference>
<dbReference type="GO" id="GO:0006457">
    <property type="term" value="P:protein folding"/>
    <property type="evidence" value="ECO:0007669"/>
    <property type="project" value="TreeGrafter"/>
</dbReference>
<evidence type="ECO:0000256" key="3">
    <source>
        <dbReference type="ARBA" id="ARBA00006347"/>
    </source>
</evidence>
<evidence type="ECO:0000256" key="13">
    <source>
        <dbReference type="RuleBase" id="RU361130"/>
    </source>
</evidence>
<dbReference type="CDD" id="cd02961">
    <property type="entry name" value="PDI_a_family"/>
    <property type="match status" value="2"/>
</dbReference>
<evidence type="ECO:0000256" key="10">
    <source>
        <dbReference type="ARBA" id="ARBA00023284"/>
    </source>
</evidence>
<comment type="catalytic activity">
    <reaction evidence="1 13">
        <text>Catalyzes the rearrangement of -S-S- bonds in proteins.</text>
        <dbReference type="EC" id="5.3.4.1"/>
    </reaction>
</comment>
<evidence type="ECO:0000313" key="15">
    <source>
        <dbReference type="EMBL" id="EYC18558.1"/>
    </source>
</evidence>
<feature type="domain" description="Thioredoxin" evidence="14">
    <location>
        <begin position="56"/>
        <end position="169"/>
    </location>
</feature>
<dbReference type="GO" id="GO:0034976">
    <property type="term" value="P:response to endoplasmic reticulum stress"/>
    <property type="evidence" value="ECO:0007669"/>
    <property type="project" value="TreeGrafter"/>
</dbReference>
<sequence>MLGGVEMTGRVREVGRIHAHKYLHSYTSEICYLELGCMRLIACVLLLFIGVNAEDSSENEEVPQFELESGVYVLHDKDFDDFVKVHPTFLAEFYAPWCGHCKQLAPIYEKVAEKVSIPLVKVDATVETELAKRFDISGYPTLKFWKDGAGPTDYEGGRQEEEMIQWINERTDPNYKPPPEEVVTLTSENFDDFITNNALTLVEFYAPWCGHCKRLAPEYEKAAKILKAQGSPIKLGKVDATVEKSLAEKYGVTGYPTLKVMRNGRRFEYNGHRDAHGIVMYMNQQALPAAKKLANVAEVERFMEKEDITIIGFFATESSSAFEAFSDAAEMLREEIKSMGHVSDPKTFKKYDAKPNDIIIFYPSLFLSKFEPKSRTFNKAGATPEELVAFFRDHSTPLVGKRTKGNVATRYGKYPLVVVYYNADFSLQYREGSEYWRQKVLNIAQKYQKDKYRFAVSDEEEFEDELQSVGLADSGLEHNVVVFGYDGKKYPMDPNEFDDELEENLEAFMKKISAGKAKAYVKSAPLPRDDKGPVRTLVGSNFDKIVNDESKDVLIEFYAPWCGHCKAFEPKYKELAAKLKKTQPNLIIAKMDATANDAPSAYAVEGFPTIYFAPSGKKGEPIKYSGNRDLDHLTKFMETNAVKSFQKKEEL</sequence>
<dbReference type="EMBL" id="JARK01001363">
    <property type="protein sequence ID" value="EYC18558.1"/>
    <property type="molecule type" value="Genomic_DNA"/>
</dbReference>
<dbReference type="NCBIfam" id="TIGR01126">
    <property type="entry name" value="pdi_dom"/>
    <property type="match status" value="3"/>
</dbReference>
<dbReference type="PROSITE" id="PS51352">
    <property type="entry name" value="THIOREDOXIN_2"/>
    <property type="match status" value="3"/>
</dbReference>
<feature type="disulfide bond" description="Redox-active" evidence="11">
    <location>
        <begin position="562"/>
        <end position="565"/>
    </location>
</feature>
<keyword evidence="8 11" id="KW-1015">Disulfide bond</keyword>
<dbReference type="Pfam" id="PF00085">
    <property type="entry name" value="Thioredoxin"/>
    <property type="match status" value="3"/>
</dbReference>
<dbReference type="Pfam" id="PF13848">
    <property type="entry name" value="Thioredoxin_6"/>
    <property type="match status" value="1"/>
</dbReference>
<dbReference type="PANTHER" id="PTHR18929">
    <property type="entry name" value="PROTEIN DISULFIDE ISOMERASE"/>
    <property type="match status" value="1"/>
</dbReference>
<evidence type="ECO:0000259" key="14">
    <source>
        <dbReference type="PROSITE" id="PS51352"/>
    </source>
</evidence>
<evidence type="ECO:0000256" key="6">
    <source>
        <dbReference type="ARBA" id="ARBA00022737"/>
    </source>
</evidence>
<feature type="domain" description="Thioredoxin" evidence="14">
    <location>
        <begin position="512"/>
        <end position="642"/>
    </location>
</feature>
<keyword evidence="5" id="KW-0732">Signal</keyword>
<dbReference type="PRINTS" id="PR00421">
    <property type="entry name" value="THIOREDOXIN"/>
</dbReference>
<dbReference type="CDD" id="cd02995">
    <property type="entry name" value="PDI_a_PDI_a'_C"/>
    <property type="match status" value="1"/>
</dbReference>
<dbReference type="InterPro" id="IPR017937">
    <property type="entry name" value="Thioredoxin_CS"/>
</dbReference>
<dbReference type="STRING" id="53326.A0A016UVV1"/>
<keyword evidence="16" id="KW-1185">Reference proteome</keyword>
<dbReference type="GO" id="GO:0005788">
    <property type="term" value="C:endoplasmic reticulum lumen"/>
    <property type="evidence" value="ECO:0007669"/>
    <property type="project" value="UniProtKB-SubCell"/>
</dbReference>
<name>A0A016UVV1_9BILA</name>
<feature type="domain" description="Thioredoxin" evidence="14">
    <location>
        <begin position="171"/>
        <end position="308"/>
    </location>
</feature>
<dbReference type="FunFam" id="3.40.30.10:FF:000017">
    <property type="entry name" value="Protein disulfide-isomerase A4"/>
    <property type="match status" value="2"/>
</dbReference>
<keyword evidence="10 11" id="KW-0676">Redox-active center</keyword>
<dbReference type="EC" id="5.3.4.1" evidence="4 13"/>
<proteinExistence type="inferred from homology"/>
<dbReference type="OrthoDB" id="427280at2759"/>